<keyword evidence="6" id="KW-0472">Membrane</keyword>
<feature type="compositionally biased region" description="Basic and acidic residues" evidence="9">
    <location>
        <begin position="1536"/>
        <end position="1547"/>
    </location>
</feature>
<evidence type="ECO:0000256" key="1">
    <source>
        <dbReference type="ARBA" id="ARBA00004370"/>
    </source>
</evidence>
<dbReference type="Gene3D" id="3.10.330.10">
    <property type="match status" value="1"/>
</dbReference>
<dbReference type="EMBL" id="CDMZ01005453">
    <property type="protein sequence ID" value="CEM52966.1"/>
    <property type="molecule type" value="Genomic_DNA"/>
</dbReference>
<sequence length="1547" mass="165403">MAAVPLVVRTVPERCCYVGLHSRTAKRLLGDGPSVSLHFCQVLRIRDVRSDKERDLFVGFRGAPLDSAVGPAASLEALQISREFCECLGLRDGSEVLVSVEPAEPHNLAPSVELNPRGSDDWEVISLQADYVERNLLDQIAVLTPGMVFPLWVLGSHPVFMSVGSLNYGSSSQKIASTFVLLSRNTELHVAAKDRRRPEVGGVLAIAGNGGGSRCVHSRCRVFPLTDFERDSGRPEREEAGWVGKVHPSTLAFTVGTLCHTVKRFSVAAGGQKKEKEWGGSVKSDGVMGGGLLGSGEGERGELVWVTAGRARRAKAKGQTGLVWVEYSDSVPFGCVELPEAFRVVYGLPVGSEAFLSGVGSQPAVLPPSVTLTPLRLRGEKSKVKRDEETAGERQEGGQQLSADERRQVLFAFLQWARKVTGDGKALKALPLWEGAVIPAFSLSSSASEIFPGPPARLSQAEEAQNSDESDYGDLYDESDSEEKVHEESEKQVKEENEEDEEDDGWDGVHKPSRSLLRQVISHNTARKTGVLKQTRRPATSPSPNAVAPERTLQLWRPIPSDSSSDSVSFDALLVSFGPRPPVPSQGSEKPLSTLESSSRAATGSDVNGGLDGPSRKWLARLAALPGLASPVSVALRRVSPASTEEEEPKKGKSKKHSAEKEKSAMGSLNLRFPPFMLFSPKLLSSPQHAAACPSFACAPLILHVSSSDSADTHTQRKTHASTLLLESRDRHLAVPPSAWVFSRNPGPLSLPPTGRILQALATKGNGGPSAHAVADLCALADVGALEVIDTGQSGGGSGVFSVGSFECLGSSYTDPVGAVRETFGSALHLAEDEMRRGGRDLDGTVPPSLLLGGPTGSGKTALVRALLEEAAQEWGAVCFVVHCRLLASENVRYASLETLLISVFAAAKLRFPSVVLLDDLDSLCGRVEEGAPQQGIAEERSVFVGETLAEIIGRTLGSCGGGICRGSLRGSPAIVGICESIDRLNSRLLAPGVFFRTTSVRPLSSPVRLGFLIGRLRERGEHVKVLGSTLERDESARRQTIAGTEGFVLADLAGLVRSLEFEFQGGATEEGEKETGSHSDLSREVLLRVLGEFTPRALQGQKFLKSSVCWSDVGGLAEAKQALVEILELPLKFSFIFEALPVTLRQGAMLIGPPGCGKTLIANAAAHESGMRVIGVKGPELLSKYIGASEQGVRDLFARARQASPCVVFFDELEALAPKRGADSTGVTDRVVNQLLCYLDGVEDKGDVFCLAASSRPDLVDPALLRPGRFDRICYCGIPSRDEKEEILRITAAKSPIPVDSDVNFGSLADRMPPQFTPADVQAVVSSAQLLALHTLSEGAREGEGGNSEGGPTGSDPAAASQPSAPSETQPAEREKEVLSGKEKKMKIHIGQEELDKALSSSRPSLSPQEVRRFHEICAPFLSKPQLESISASLPPEFCPRDRRGLSSRERDREDGRGGPGSGGDRRKSRRSRLLASLLSGQEALRKADERGGPEKRTEGSSVESLEEQLQNVAGALLEEMQLGEGGSPTQHQDGNQREHQKVALA</sequence>
<dbReference type="FunFam" id="3.40.50.300:FF:000149">
    <property type="entry name" value="Nuclear valosin-containing protein-like"/>
    <property type="match status" value="1"/>
</dbReference>
<dbReference type="Pfam" id="PF09262">
    <property type="entry name" value="PEX-1N"/>
    <property type="match status" value="1"/>
</dbReference>
<feature type="region of interest" description="Disordered" evidence="9">
    <location>
        <begin position="579"/>
        <end position="613"/>
    </location>
</feature>
<evidence type="ECO:0000313" key="11">
    <source>
        <dbReference type="EMBL" id="CEM52966.1"/>
    </source>
</evidence>
<feature type="region of interest" description="Disordered" evidence="9">
    <location>
        <begin position="1426"/>
        <end position="1547"/>
    </location>
</feature>
<feature type="domain" description="AAA+ ATPase" evidence="10">
    <location>
        <begin position="846"/>
        <end position="1005"/>
    </location>
</feature>
<evidence type="ECO:0000256" key="2">
    <source>
        <dbReference type="ARBA" id="ARBA00006914"/>
    </source>
</evidence>
<evidence type="ECO:0000256" key="4">
    <source>
        <dbReference type="ARBA" id="ARBA00022801"/>
    </source>
</evidence>
<dbReference type="Pfam" id="PF00004">
    <property type="entry name" value="AAA"/>
    <property type="match status" value="2"/>
</dbReference>
<feature type="compositionally biased region" description="Low complexity" evidence="9">
    <location>
        <begin position="1355"/>
        <end position="1371"/>
    </location>
</feature>
<feature type="region of interest" description="Disordered" evidence="9">
    <location>
        <begin position="453"/>
        <end position="551"/>
    </location>
</feature>
<dbReference type="InterPro" id="IPR029067">
    <property type="entry name" value="CDC48_domain_2-like_sf"/>
</dbReference>
<evidence type="ECO:0000259" key="10">
    <source>
        <dbReference type="SMART" id="SM00382"/>
    </source>
</evidence>
<feature type="compositionally biased region" description="Acidic residues" evidence="9">
    <location>
        <begin position="496"/>
        <end position="506"/>
    </location>
</feature>
<dbReference type="InterPro" id="IPR003593">
    <property type="entry name" value="AAA+_ATPase"/>
</dbReference>
<feature type="domain" description="AAA+ ATPase" evidence="10">
    <location>
        <begin position="1145"/>
        <end position="1281"/>
    </location>
</feature>
<keyword evidence="5" id="KW-0067">ATP-binding</keyword>
<evidence type="ECO:0000256" key="6">
    <source>
        <dbReference type="ARBA" id="ARBA00023136"/>
    </source>
</evidence>
<evidence type="ECO:0000256" key="5">
    <source>
        <dbReference type="ARBA" id="ARBA00022840"/>
    </source>
</evidence>
<feature type="compositionally biased region" description="Basic and acidic residues" evidence="9">
    <location>
        <begin position="377"/>
        <end position="396"/>
    </location>
</feature>
<dbReference type="GO" id="GO:0016887">
    <property type="term" value="F:ATP hydrolysis activity"/>
    <property type="evidence" value="ECO:0007669"/>
    <property type="project" value="InterPro"/>
</dbReference>
<keyword evidence="3" id="KW-0547">Nucleotide-binding</keyword>
<dbReference type="GO" id="GO:0005778">
    <property type="term" value="C:peroxisomal membrane"/>
    <property type="evidence" value="ECO:0007669"/>
    <property type="project" value="TreeGrafter"/>
</dbReference>
<feature type="compositionally biased region" description="Polar residues" evidence="9">
    <location>
        <begin position="1400"/>
        <end position="1409"/>
    </location>
</feature>
<feature type="compositionally biased region" description="Basic and acidic residues" evidence="9">
    <location>
        <begin position="1372"/>
        <end position="1384"/>
    </location>
</feature>
<dbReference type="SUPFAM" id="SSF52540">
    <property type="entry name" value="P-loop containing nucleoside triphosphate hydrolases"/>
    <property type="match status" value="2"/>
</dbReference>
<feature type="region of interest" description="Disordered" evidence="9">
    <location>
        <begin position="377"/>
        <end position="401"/>
    </location>
</feature>
<dbReference type="InterPro" id="IPR015342">
    <property type="entry name" value="PEX1-N_C-lobe"/>
</dbReference>
<evidence type="ECO:0000256" key="7">
    <source>
        <dbReference type="ARBA" id="ARBA00032509"/>
    </source>
</evidence>
<dbReference type="GO" id="GO:0005829">
    <property type="term" value="C:cytosol"/>
    <property type="evidence" value="ECO:0007669"/>
    <property type="project" value="TreeGrafter"/>
</dbReference>
<feature type="compositionally biased region" description="Basic and acidic residues" evidence="9">
    <location>
        <begin position="1485"/>
        <end position="1500"/>
    </location>
</feature>
<dbReference type="PANTHER" id="PTHR23077:SF12">
    <property type="entry name" value="PEROXISOMAL ATPASE PEX1"/>
    <property type="match status" value="1"/>
</dbReference>
<dbReference type="Gene3D" id="3.40.50.300">
    <property type="entry name" value="P-loop containing nucleotide triphosphate hydrolases"/>
    <property type="match status" value="2"/>
</dbReference>
<protein>
    <recommendedName>
        <fullName evidence="8">Peroxisomal ATPase PEX1</fullName>
    </recommendedName>
    <alternativeName>
        <fullName evidence="7">Peroxin-1</fullName>
    </alternativeName>
</protein>
<dbReference type="VEuPathDB" id="CryptoDB:Cvel_11638"/>
<dbReference type="InterPro" id="IPR050168">
    <property type="entry name" value="AAA_ATPase_domain"/>
</dbReference>
<feature type="region of interest" description="Disordered" evidence="9">
    <location>
        <begin position="639"/>
        <end position="665"/>
    </location>
</feature>
<comment type="similarity">
    <text evidence="2">Belongs to the AAA ATPase family.</text>
</comment>
<feature type="compositionally biased region" description="Polar residues" evidence="9">
    <location>
        <begin position="1501"/>
        <end position="1513"/>
    </location>
</feature>
<dbReference type="GO" id="GO:0005524">
    <property type="term" value="F:ATP binding"/>
    <property type="evidence" value="ECO:0007669"/>
    <property type="project" value="UniProtKB-KW"/>
</dbReference>
<dbReference type="SMART" id="SM00382">
    <property type="entry name" value="AAA"/>
    <property type="match status" value="2"/>
</dbReference>
<keyword evidence="4" id="KW-0378">Hydrolase</keyword>
<dbReference type="Gene3D" id="1.10.8.60">
    <property type="match status" value="1"/>
</dbReference>
<comment type="subcellular location">
    <subcellularLocation>
        <location evidence="1">Membrane</location>
    </subcellularLocation>
</comment>
<evidence type="ECO:0000256" key="9">
    <source>
        <dbReference type="SAM" id="MobiDB-lite"/>
    </source>
</evidence>
<dbReference type="GO" id="GO:0016558">
    <property type="term" value="P:protein import into peroxisome matrix"/>
    <property type="evidence" value="ECO:0007669"/>
    <property type="project" value="TreeGrafter"/>
</dbReference>
<dbReference type="PANTHER" id="PTHR23077">
    <property type="entry name" value="AAA-FAMILY ATPASE"/>
    <property type="match status" value="1"/>
</dbReference>
<organism evidence="11">
    <name type="scientific">Chromera velia CCMP2878</name>
    <dbReference type="NCBI Taxonomy" id="1169474"/>
    <lineage>
        <taxon>Eukaryota</taxon>
        <taxon>Sar</taxon>
        <taxon>Alveolata</taxon>
        <taxon>Colpodellida</taxon>
        <taxon>Chromeraceae</taxon>
        <taxon>Chromera</taxon>
    </lineage>
</organism>
<evidence type="ECO:0000256" key="3">
    <source>
        <dbReference type="ARBA" id="ARBA00022741"/>
    </source>
</evidence>
<dbReference type="SUPFAM" id="SSF54585">
    <property type="entry name" value="Cdc48 domain 2-like"/>
    <property type="match status" value="1"/>
</dbReference>
<feature type="compositionally biased region" description="Basic and acidic residues" evidence="9">
    <location>
        <begin position="482"/>
        <end position="495"/>
    </location>
</feature>
<dbReference type="InterPro" id="IPR003959">
    <property type="entry name" value="ATPase_AAA_core"/>
</dbReference>
<feature type="compositionally biased region" description="Polar residues" evidence="9">
    <location>
        <begin position="594"/>
        <end position="606"/>
    </location>
</feature>
<dbReference type="InterPro" id="IPR027417">
    <property type="entry name" value="P-loop_NTPase"/>
</dbReference>
<feature type="compositionally biased region" description="Acidic residues" evidence="9">
    <location>
        <begin position="465"/>
        <end position="481"/>
    </location>
</feature>
<evidence type="ECO:0000256" key="8">
    <source>
        <dbReference type="ARBA" id="ARBA00034532"/>
    </source>
</evidence>
<proteinExistence type="inferred from homology"/>
<reference evidence="11" key="1">
    <citation type="submission" date="2014-11" db="EMBL/GenBank/DDBJ databases">
        <authorList>
            <person name="Otto D Thomas"/>
            <person name="Naeem Raeece"/>
        </authorList>
    </citation>
    <scope>NUCLEOTIDE SEQUENCE</scope>
</reference>
<gene>
    <name evidence="11" type="ORF">Cvel_11638</name>
</gene>
<feature type="compositionally biased region" description="Basic and acidic residues" evidence="9">
    <location>
        <begin position="1440"/>
        <end position="1458"/>
    </location>
</feature>
<accession>A0A0G4I7H3</accession>
<name>A0A0G4I7H3_9ALVE</name>
<feature type="region of interest" description="Disordered" evidence="9">
    <location>
        <begin position="1341"/>
        <end position="1410"/>
    </location>
</feature>